<evidence type="ECO:0000256" key="1">
    <source>
        <dbReference type="ARBA" id="ARBA00004496"/>
    </source>
</evidence>
<dbReference type="PANTHER" id="PTHR33799">
    <property type="entry name" value="PTS PERMEASE-RELATED-RELATED"/>
    <property type="match status" value="1"/>
</dbReference>
<dbReference type="InterPro" id="IPR033887">
    <property type="entry name" value="PTS_IIA_man"/>
</dbReference>
<dbReference type="GO" id="GO:0016301">
    <property type="term" value="F:kinase activity"/>
    <property type="evidence" value="ECO:0007669"/>
    <property type="project" value="UniProtKB-KW"/>
</dbReference>
<dbReference type="EMBL" id="FOMN01000006">
    <property type="protein sequence ID" value="SFD51014.1"/>
    <property type="molecule type" value="Genomic_DNA"/>
</dbReference>
<dbReference type="Pfam" id="PF03610">
    <property type="entry name" value="EIIA-man"/>
    <property type="match status" value="1"/>
</dbReference>
<keyword evidence="5" id="KW-0808">Transferase</keyword>
<proteinExistence type="predicted"/>
<organism evidence="9 10">
    <name type="scientific">Lactobacillus bombicola</name>
    <dbReference type="NCBI Taxonomy" id="1505723"/>
    <lineage>
        <taxon>Bacteria</taxon>
        <taxon>Bacillati</taxon>
        <taxon>Bacillota</taxon>
        <taxon>Bacilli</taxon>
        <taxon>Lactobacillales</taxon>
        <taxon>Lactobacillaceae</taxon>
        <taxon>Lactobacillus</taxon>
    </lineage>
</organism>
<name>A0A1I1SX39_9LACO</name>
<evidence type="ECO:0000259" key="8">
    <source>
        <dbReference type="PROSITE" id="PS51096"/>
    </source>
</evidence>
<dbReference type="InterPro" id="IPR051471">
    <property type="entry name" value="Bacterial_PTS_sugar_comp"/>
</dbReference>
<evidence type="ECO:0000313" key="9">
    <source>
        <dbReference type="EMBL" id="SFD51014.1"/>
    </source>
</evidence>
<keyword evidence="2" id="KW-0813">Transport</keyword>
<keyword evidence="3" id="KW-0963">Cytoplasm</keyword>
<dbReference type="GO" id="GO:0005737">
    <property type="term" value="C:cytoplasm"/>
    <property type="evidence" value="ECO:0007669"/>
    <property type="project" value="UniProtKB-SubCell"/>
</dbReference>
<evidence type="ECO:0000256" key="4">
    <source>
        <dbReference type="ARBA" id="ARBA00022597"/>
    </source>
</evidence>
<keyword evidence="4" id="KW-0762">Sugar transport</keyword>
<dbReference type="PANTHER" id="PTHR33799:SF1">
    <property type="entry name" value="PTS SYSTEM MANNOSE-SPECIFIC EIIAB COMPONENT-RELATED"/>
    <property type="match status" value="1"/>
</dbReference>
<dbReference type="InterPro" id="IPR004701">
    <property type="entry name" value="PTS_EIIA_man-typ"/>
</dbReference>
<dbReference type="GO" id="GO:0009401">
    <property type="term" value="P:phosphoenolpyruvate-dependent sugar phosphotransferase system"/>
    <property type="evidence" value="ECO:0007669"/>
    <property type="project" value="UniProtKB-KW"/>
</dbReference>
<dbReference type="CDD" id="cd00006">
    <property type="entry name" value="PTS_IIA_man"/>
    <property type="match status" value="1"/>
</dbReference>
<keyword evidence="6" id="KW-0598">Phosphotransferase system</keyword>
<gene>
    <name evidence="9" type="ORF">SAMN04487792_1177</name>
</gene>
<evidence type="ECO:0000313" key="10">
    <source>
        <dbReference type="Proteomes" id="UP000199599"/>
    </source>
</evidence>
<dbReference type="Proteomes" id="UP000199599">
    <property type="component" value="Unassembled WGS sequence"/>
</dbReference>
<accession>A0A1I1SX39</accession>
<dbReference type="Gene3D" id="3.40.50.510">
    <property type="entry name" value="Phosphotransferase system, mannose-type IIA component"/>
    <property type="match status" value="1"/>
</dbReference>
<dbReference type="RefSeq" id="WP_090093420.1">
    <property type="nucleotide sequence ID" value="NZ_CBCRVU010000001.1"/>
</dbReference>
<dbReference type="AlphaFoldDB" id="A0A1I1SX39"/>
<feature type="domain" description="PTS EIIA type-4" evidence="8">
    <location>
        <begin position="1"/>
        <end position="122"/>
    </location>
</feature>
<evidence type="ECO:0000256" key="2">
    <source>
        <dbReference type="ARBA" id="ARBA00022448"/>
    </source>
</evidence>
<dbReference type="STRING" id="1505723.SAMN04487792_1177"/>
<evidence type="ECO:0000256" key="7">
    <source>
        <dbReference type="ARBA" id="ARBA00022777"/>
    </source>
</evidence>
<dbReference type="PROSITE" id="PS51096">
    <property type="entry name" value="PTS_EIIA_TYPE_4"/>
    <property type="match status" value="1"/>
</dbReference>
<dbReference type="InterPro" id="IPR036662">
    <property type="entry name" value="PTS_EIIA_man-typ_sf"/>
</dbReference>
<dbReference type="GO" id="GO:0016020">
    <property type="term" value="C:membrane"/>
    <property type="evidence" value="ECO:0007669"/>
    <property type="project" value="InterPro"/>
</dbReference>
<reference evidence="10" key="1">
    <citation type="submission" date="2016-10" db="EMBL/GenBank/DDBJ databases">
        <authorList>
            <person name="Varghese N."/>
            <person name="Submissions S."/>
        </authorList>
    </citation>
    <scope>NUCLEOTIDE SEQUENCE [LARGE SCALE GENOMIC DNA]</scope>
    <source>
        <strain evidence="10">R-53102</strain>
    </source>
</reference>
<protein>
    <submittedName>
        <fullName evidence="9">PTS system, mannose-specific IIA component</fullName>
    </submittedName>
</protein>
<dbReference type="SUPFAM" id="SSF53062">
    <property type="entry name" value="PTS system fructose IIA component-like"/>
    <property type="match status" value="1"/>
</dbReference>
<sequence>MIGVIVCMHGNSALELVKSAEMICGKQENCYTVNFTMGESLDELSEQLTNKIELLSQPLICLTDLKGGTPFNTLVNLKKQYSNIEIVAGVNMPMLLELFVSREQMAMPELLETIIEAGTAGVYQYVTEKIVDEDEEF</sequence>
<keyword evidence="7" id="KW-0418">Kinase</keyword>
<evidence type="ECO:0000256" key="6">
    <source>
        <dbReference type="ARBA" id="ARBA00022683"/>
    </source>
</evidence>
<evidence type="ECO:0000256" key="5">
    <source>
        <dbReference type="ARBA" id="ARBA00022679"/>
    </source>
</evidence>
<comment type="subcellular location">
    <subcellularLocation>
        <location evidence="1">Cytoplasm</location>
    </subcellularLocation>
</comment>
<evidence type="ECO:0000256" key="3">
    <source>
        <dbReference type="ARBA" id="ARBA00022490"/>
    </source>
</evidence>